<comment type="caution">
    <text evidence="2">The sequence shown here is derived from an EMBL/GenBank/DDBJ whole genome shotgun (WGS) entry which is preliminary data.</text>
</comment>
<sequence>MQMMPFRGVGRGAVPMVRRNSIEFSDMQQGKDPGASGHLNHPMYIRNPATQNGMRSSHLARAYSQDRGYHQQTVSSHEASSLQKRNQSFYR</sequence>
<dbReference type="Proteomes" id="UP001626550">
    <property type="component" value="Unassembled WGS sequence"/>
</dbReference>
<evidence type="ECO:0000313" key="2">
    <source>
        <dbReference type="EMBL" id="KAL3317552.1"/>
    </source>
</evidence>
<evidence type="ECO:0000256" key="1">
    <source>
        <dbReference type="SAM" id="MobiDB-lite"/>
    </source>
</evidence>
<dbReference type="EMBL" id="JBJKFK010000367">
    <property type="protein sequence ID" value="KAL3317552.1"/>
    <property type="molecule type" value="Genomic_DNA"/>
</dbReference>
<accession>A0ABD2QDC6</accession>
<reference evidence="2 3" key="1">
    <citation type="submission" date="2024-11" db="EMBL/GenBank/DDBJ databases">
        <title>Adaptive evolution of stress response genes in parasites aligns with host niche diversity.</title>
        <authorList>
            <person name="Hahn C."/>
            <person name="Resl P."/>
        </authorList>
    </citation>
    <scope>NUCLEOTIDE SEQUENCE [LARGE SCALE GENOMIC DNA]</scope>
    <source>
        <strain evidence="2">EGGRZ-B1_66</strain>
        <tissue evidence="2">Body</tissue>
    </source>
</reference>
<name>A0ABD2QDC6_9PLAT</name>
<gene>
    <name evidence="2" type="ORF">Ciccas_003794</name>
</gene>
<feature type="compositionally biased region" description="Polar residues" evidence="1">
    <location>
        <begin position="70"/>
        <end position="91"/>
    </location>
</feature>
<dbReference type="AlphaFoldDB" id="A0ABD2QDC6"/>
<feature type="region of interest" description="Disordered" evidence="1">
    <location>
        <begin position="26"/>
        <end position="91"/>
    </location>
</feature>
<evidence type="ECO:0000313" key="3">
    <source>
        <dbReference type="Proteomes" id="UP001626550"/>
    </source>
</evidence>
<proteinExistence type="predicted"/>
<keyword evidence="3" id="KW-1185">Reference proteome</keyword>
<protein>
    <submittedName>
        <fullName evidence="2">Uncharacterized protein</fullName>
    </submittedName>
</protein>
<organism evidence="2 3">
    <name type="scientific">Cichlidogyrus casuarinus</name>
    <dbReference type="NCBI Taxonomy" id="1844966"/>
    <lineage>
        <taxon>Eukaryota</taxon>
        <taxon>Metazoa</taxon>
        <taxon>Spiralia</taxon>
        <taxon>Lophotrochozoa</taxon>
        <taxon>Platyhelminthes</taxon>
        <taxon>Monogenea</taxon>
        <taxon>Monopisthocotylea</taxon>
        <taxon>Dactylogyridea</taxon>
        <taxon>Ancyrocephalidae</taxon>
        <taxon>Cichlidogyrus</taxon>
    </lineage>
</organism>